<keyword evidence="4" id="KW-0479">Metal-binding</keyword>
<dbReference type="SUPFAM" id="SSF48576">
    <property type="entry name" value="Terpenoid synthases"/>
    <property type="match status" value="1"/>
</dbReference>
<dbReference type="PROSITE" id="PS00723">
    <property type="entry name" value="POLYPRENYL_SYNTHASE_1"/>
    <property type="match status" value="1"/>
</dbReference>
<dbReference type="InterPro" id="IPR000092">
    <property type="entry name" value="Polyprenyl_synt"/>
</dbReference>
<dbReference type="Proteomes" id="UP000557204">
    <property type="component" value="Unassembled WGS sequence"/>
</dbReference>
<dbReference type="PROSITE" id="PS00444">
    <property type="entry name" value="POLYPRENYL_SYNTHASE_2"/>
    <property type="match status" value="1"/>
</dbReference>
<keyword evidence="8" id="KW-1185">Reference proteome</keyword>
<dbReference type="GO" id="GO:0046872">
    <property type="term" value="F:metal ion binding"/>
    <property type="evidence" value="ECO:0007669"/>
    <property type="project" value="UniProtKB-KW"/>
</dbReference>
<protein>
    <submittedName>
        <fullName evidence="7">Polyprenyl synthetase family protein</fullName>
    </submittedName>
</protein>
<comment type="cofactor">
    <cofactor evidence="1">
        <name>Mg(2+)</name>
        <dbReference type="ChEBI" id="CHEBI:18420"/>
    </cofactor>
</comment>
<dbReference type="Pfam" id="PF00348">
    <property type="entry name" value="polyprenyl_synt"/>
    <property type="match status" value="1"/>
</dbReference>
<evidence type="ECO:0000256" key="2">
    <source>
        <dbReference type="ARBA" id="ARBA00006706"/>
    </source>
</evidence>
<dbReference type="GO" id="GO:0008299">
    <property type="term" value="P:isoprenoid biosynthetic process"/>
    <property type="evidence" value="ECO:0007669"/>
    <property type="project" value="InterPro"/>
</dbReference>
<dbReference type="RefSeq" id="WP_171248096.1">
    <property type="nucleotide sequence ID" value="NZ_JABFAJ010000024.1"/>
</dbReference>
<dbReference type="SFLD" id="SFLDS00005">
    <property type="entry name" value="Isoprenoid_Synthase_Type_I"/>
    <property type="match status" value="1"/>
</dbReference>
<evidence type="ECO:0000256" key="5">
    <source>
        <dbReference type="ARBA" id="ARBA00022842"/>
    </source>
</evidence>
<dbReference type="CDD" id="cd00685">
    <property type="entry name" value="Trans_IPPS_HT"/>
    <property type="match status" value="1"/>
</dbReference>
<gene>
    <name evidence="7" type="ORF">HLI28_13580</name>
</gene>
<dbReference type="PANTHER" id="PTHR12001:SF85">
    <property type="entry name" value="SHORT CHAIN ISOPRENYL DIPHOSPHATE SYNTHASE"/>
    <property type="match status" value="1"/>
</dbReference>
<keyword evidence="3 6" id="KW-0808">Transferase</keyword>
<evidence type="ECO:0000256" key="1">
    <source>
        <dbReference type="ARBA" id="ARBA00001946"/>
    </source>
</evidence>
<reference evidence="7 8" key="1">
    <citation type="submission" date="2020-05" db="EMBL/GenBank/DDBJ databases">
        <title>Genome sequence of Isoptericola sp. JC619 isolated from Chilika lagoon, India.</title>
        <authorList>
            <person name="Kumar D."/>
            <person name="Appam K."/>
            <person name="Gandham S."/>
            <person name="Uppada J."/>
            <person name="Sasikala C."/>
            <person name="Venkata Ramana C."/>
        </authorList>
    </citation>
    <scope>NUCLEOTIDE SEQUENCE [LARGE SCALE GENOMIC DNA]</scope>
    <source>
        <strain evidence="7 8">JC619</strain>
    </source>
</reference>
<sequence length="369" mass="38609">MPAAATPLVELENLRTDVDTALRAHLARLGAEVAEIGPGTAALTEHVSTLLDGGKRLRAAFCYWSFRAHGGAPTGATRDAVVRIGAALELFQAAALLHDDVMDASDTRRGRPTAHRVFAARHGDNAWTGDGERFGTAVAILLGDLCLVACHREAAAALDAVEPTVARAARDLFDTMTSEVVVGQYLDVLVQAEPWGLDPVADEQRARTVLRSKSARYSVERPLALGAVLAGAGAEDVEAISAVGLPVGEAFQLRDDLLGVFGDPAVTGKPAGDDLREGKHTVLVARTLADGGEEARALLSKHLGDPELSAEDVSALRDTMTASGAVDDVEALIDELASAALERLASSDLSSPGREVLADLARVAVDRRA</sequence>
<evidence type="ECO:0000313" key="7">
    <source>
        <dbReference type="EMBL" id="NNU28565.1"/>
    </source>
</evidence>
<comment type="similarity">
    <text evidence="2 6">Belongs to the FPP/GGPP synthase family.</text>
</comment>
<name>A0A849K9X1_9MICO</name>
<organism evidence="7 8">
    <name type="scientific">Isoptericola sediminis</name>
    <dbReference type="NCBI Taxonomy" id="2733572"/>
    <lineage>
        <taxon>Bacteria</taxon>
        <taxon>Bacillati</taxon>
        <taxon>Actinomycetota</taxon>
        <taxon>Actinomycetes</taxon>
        <taxon>Micrococcales</taxon>
        <taxon>Promicromonosporaceae</taxon>
        <taxon>Isoptericola</taxon>
    </lineage>
</organism>
<dbReference type="EMBL" id="JABFAJ010000024">
    <property type="protein sequence ID" value="NNU28565.1"/>
    <property type="molecule type" value="Genomic_DNA"/>
</dbReference>
<dbReference type="Gene3D" id="1.10.600.10">
    <property type="entry name" value="Farnesyl Diphosphate Synthase"/>
    <property type="match status" value="1"/>
</dbReference>
<proteinExistence type="inferred from homology"/>
<keyword evidence="5" id="KW-0460">Magnesium</keyword>
<comment type="caution">
    <text evidence="7">The sequence shown here is derived from an EMBL/GenBank/DDBJ whole genome shotgun (WGS) entry which is preliminary data.</text>
</comment>
<evidence type="ECO:0000256" key="4">
    <source>
        <dbReference type="ARBA" id="ARBA00022723"/>
    </source>
</evidence>
<evidence type="ECO:0000256" key="3">
    <source>
        <dbReference type="ARBA" id="ARBA00022679"/>
    </source>
</evidence>
<dbReference type="InterPro" id="IPR008949">
    <property type="entry name" value="Isoprenoid_synthase_dom_sf"/>
</dbReference>
<dbReference type="AlphaFoldDB" id="A0A849K9X1"/>
<evidence type="ECO:0000313" key="8">
    <source>
        <dbReference type="Proteomes" id="UP000557204"/>
    </source>
</evidence>
<evidence type="ECO:0000256" key="6">
    <source>
        <dbReference type="RuleBase" id="RU004466"/>
    </source>
</evidence>
<dbReference type="GO" id="GO:0004659">
    <property type="term" value="F:prenyltransferase activity"/>
    <property type="evidence" value="ECO:0007669"/>
    <property type="project" value="InterPro"/>
</dbReference>
<dbReference type="PANTHER" id="PTHR12001">
    <property type="entry name" value="GERANYLGERANYL PYROPHOSPHATE SYNTHASE"/>
    <property type="match status" value="1"/>
</dbReference>
<dbReference type="InterPro" id="IPR033749">
    <property type="entry name" value="Polyprenyl_synt_CS"/>
</dbReference>
<accession>A0A849K9X1</accession>